<dbReference type="AlphaFoldDB" id="A0A2Z4JS84"/>
<dbReference type="EMBL" id="CP030085">
    <property type="protein sequence ID" value="AWW49651.1"/>
    <property type="molecule type" value="Genomic_DNA"/>
</dbReference>
<keyword evidence="2" id="KW-0812">Transmembrane</keyword>
<dbReference type="Gene3D" id="2.40.160.50">
    <property type="entry name" value="membrane protein fhac: a member of the omp85/tpsb transporter family"/>
    <property type="match status" value="1"/>
</dbReference>
<dbReference type="GO" id="GO:0046819">
    <property type="term" value="P:protein secretion by the type V secretion system"/>
    <property type="evidence" value="ECO:0007669"/>
    <property type="project" value="TreeGrafter"/>
</dbReference>
<protein>
    <recommendedName>
        <fullName evidence="9">ShlB/FhaC/HecB family hemolysin secretion/activation protein</fullName>
    </recommendedName>
</protein>
<evidence type="ECO:0000259" key="6">
    <source>
        <dbReference type="Pfam" id="PF08479"/>
    </source>
</evidence>
<name>A0A2Z4JS84_9BURK</name>
<dbReference type="GO" id="GO:0008320">
    <property type="term" value="F:protein transmembrane transporter activity"/>
    <property type="evidence" value="ECO:0007669"/>
    <property type="project" value="TreeGrafter"/>
</dbReference>
<dbReference type="RefSeq" id="WP_112294582.1">
    <property type="nucleotide sequence ID" value="NZ_CBCSBS010000001.1"/>
</dbReference>
<keyword evidence="1" id="KW-0472">Membrane</keyword>
<sequence>MLGKYFPIIVWVIFCIASAQAQQGVDGNQAFKVRSFRLTGFNSPQIEPIESAFQSSLAGRTLTKSDLVNIEREVTSKLRSQGYLIGQAVLTPDDRSKLIKSGELQLTIFPGRVSAIEIQNTSNVNSEWVYEVAKDTLCPQGFGNNCVLTKENFERMTQLLGDTAGLQLGTVDFNPDGAPLGQTNITILALPKDSQFKGSIGVDNQGFNSSGKYRLGVTGIANNLFGVGDSVAINLFDTNKGSVSGSVDVSGPLASNGLRWQSSVSRSQYYVPGVSSTGFGNSLSAGLAYPLVRSLDVNWIAALNAVGVVTNSQVIGITTTDKTLKSVQAVLDGNSGDRSINLGQNAWYMHSALSSGSVSDHVAQTNEPLGPYTKLALSGIAKTVLNDERNIYSILNVRGQVANTNLDPYEKLLVGGYSGVRAYSLEEGSFNNGAIATLELRQAFNTEWGRLTPGIFVDYANGWINHATYSGWNNNTGYTNHQVLADYGIGIDWSDVQGFVVSLSWANRFGSSPPAIAGTGSANSQFWFVVQSRF</sequence>
<dbReference type="PANTHER" id="PTHR34597:SF1">
    <property type="entry name" value="HEME_HEMOPEXIN TRANSPORTER PROTEIN HUXB"/>
    <property type="match status" value="1"/>
</dbReference>
<evidence type="ECO:0000256" key="3">
    <source>
        <dbReference type="ARBA" id="ARBA00023237"/>
    </source>
</evidence>
<keyword evidence="4" id="KW-0732">Signal</keyword>
<evidence type="ECO:0000256" key="2">
    <source>
        <dbReference type="ARBA" id="ARBA00022692"/>
    </source>
</evidence>
<dbReference type="InterPro" id="IPR051544">
    <property type="entry name" value="TPS_OM_transporter"/>
</dbReference>
<dbReference type="InterPro" id="IPR013686">
    <property type="entry name" value="Polypept-transport_assoc_ShlB"/>
</dbReference>
<feature type="domain" description="Polypeptide-transport-associated ShlB-type" evidence="6">
    <location>
        <begin position="31"/>
        <end position="111"/>
    </location>
</feature>
<feature type="signal peptide" evidence="4">
    <location>
        <begin position="1"/>
        <end position="21"/>
    </location>
</feature>
<evidence type="ECO:0008006" key="9">
    <source>
        <dbReference type="Google" id="ProtNLM"/>
    </source>
</evidence>
<keyword evidence="1" id="KW-1134">Transmembrane beta strand</keyword>
<feature type="domain" description="Haemolysin activator HlyB C-terminal" evidence="5">
    <location>
        <begin position="181"/>
        <end position="469"/>
    </location>
</feature>
<keyword evidence="3" id="KW-0998">Cell outer membrane</keyword>
<evidence type="ECO:0000256" key="4">
    <source>
        <dbReference type="SAM" id="SignalP"/>
    </source>
</evidence>
<dbReference type="PANTHER" id="PTHR34597">
    <property type="entry name" value="SLR1661 PROTEIN"/>
    <property type="match status" value="1"/>
</dbReference>
<dbReference type="InterPro" id="IPR005565">
    <property type="entry name" value="Hemolysn_activator_HlyB_C"/>
</dbReference>
<dbReference type="Proteomes" id="UP000248592">
    <property type="component" value="Chromosome"/>
</dbReference>
<feature type="chain" id="PRO_5016300250" description="ShlB/FhaC/HecB family hemolysin secretion/activation protein" evidence="4">
    <location>
        <begin position="22"/>
        <end position="534"/>
    </location>
</feature>
<evidence type="ECO:0000313" key="8">
    <source>
        <dbReference type="Proteomes" id="UP000248592"/>
    </source>
</evidence>
<gene>
    <name evidence="7" type="ORF">Pas1_04190</name>
</gene>
<proteinExistence type="predicted"/>
<dbReference type="Pfam" id="PF03865">
    <property type="entry name" value="ShlB"/>
    <property type="match status" value="1"/>
</dbReference>
<reference evidence="8" key="1">
    <citation type="submission" date="2018-06" db="EMBL/GenBank/DDBJ databases">
        <title>Description of a new Polynucleobacter species.</title>
        <authorList>
            <person name="Hahn M.W."/>
        </authorList>
    </citation>
    <scope>NUCLEOTIDE SEQUENCE [LARGE SCALE GENOMIC DNA]</scope>
    <source>
        <strain evidence="8">MG-25-Pas1-D2</strain>
    </source>
</reference>
<accession>A0A2Z4JS84</accession>
<evidence type="ECO:0000259" key="5">
    <source>
        <dbReference type="Pfam" id="PF03865"/>
    </source>
</evidence>
<dbReference type="Pfam" id="PF08479">
    <property type="entry name" value="POTRA_2"/>
    <property type="match status" value="1"/>
</dbReference>
<organism evidence="7 8">
    <name type="scientific">Polynucleobacter paneuropaeus</name>
    <dbReference type="NCBI Taxonomy" id="2527775"/>
    <lineage>
        <taxon>Bacteria</taxon>
        <taxon>Pseudomonadati</taxon>
        <taxon>Pseudomonadota</taxon>
        <taxon>Betaproteobacteria</taxon>
        <taxon>Burkholderiales</taxon>
        <taxon>Burkholderiaceae</taxon>
        <taxon>Polynucleobacter</taxon>
    </lineage>
</organism>
<evidence type="ECO:0000256" key="1">
    <source>
        <dbReference type="ARBA" id="ARBA00022452"/>
    </source>
</evidence>
<evidence type="ECO:0000313" key="7">
    <source>
        <dbReference type="EMBL" id="AWW49651.1"/>
    </source>
</evidence>
<dbReference type="GO" id="GO:0098046">
    <property type="term" value="C:type V protein secretion system complex"/>
    <property type="evidence" value="ECO:0007669"/>
    <property type="project" value="TreeGrafter"/>
</dbReference>
<dbReference type="Gene3D" id="3.10.20.310">
    <property type="entry name" value="membrane protein fhac"/>
    <property type="match status" value="1"/>
</dbReference>